<feature type="transmembrane region" description="Helical" evidence="1">
    <location>
        <begin position="39"/>
        <end position="57"/>
    </location>
</feature>
<dbReference type="Proteomes" id="UP001500979">
    <property type="component" value="Unassembled WGS sequence"/>
</dbReference>
<feature type="transmembrane region" description="Helical" evidence="1">
    <location>
        <begin position="6"/>
        <end position="27"/>
    </location>
</feature>
<comment type="caution">
    <text evidence="2">The sequence shown here is derived from an EMBL/GenBank/DDBJ whole genome shotgun (WGS) entry which is preliminary data.</text>
</comment>
<name>A0ABN3VAD3_9PSEU</name>
<gene>
    <name evidence="2" type="ORF">GCM10010470_16330</name>
</gene>
<evidence type="ECO:0000313" key="3">
    <source>
        <dbReference type="Proteomes" id="UP001500979"/>
    </source>
</evidence>
<keyword evidence="1" id="KW-0812">Transmembrane</keyword>
<dbReference type="RefSeq" id="WP_344678864.1">
    <property type="nucleotide sequence ID" value="NZ_BAAAUX010000009.1"/>
</dbReference>
<evidence type="ECO:0000256" key="1">
    <source>
        <dbReference type="SAM" id="Phobius"/>
    </source>
</evidence>
<reference evidence="2 3" key="1">
    <citation type="journal article" date="2019" name="Int. J. Syst. Evol. Microbiol.">
        <title>The Global Catalogue of Microorganisms (GCM) 10K type strain sequencing project: providing services to taxonomists for standard genome sequencing and annotation.</title>
        <authorList>
            <consortium name="The Broad Institute Genomics Platform"/>
            <consortium name="The Broad Institute Genome Sequencing Center for Infectious Disease"/>
            <person name="Wu L."/>
            <person name="Ma J."/>
        </authorList>
    </citation>
    <scope>NUCLEOTIDE SEQUENCE [LARGE SCALE GENOMIC DNA]</scope>
    <source>
        <strain evidence="2 3">JCM 9383</strain>
    </source>
</reference>
<protein>
    <submittedName>
        <fullName evidence="2">Uncharacterized protein</fullName>
    </submittedName>
</protein>
<organism evidence="2 3">
    <name type="scientific">Saccharopolyspora taberi</name>
    <dbReference type="NCBI Taxonomy" id="60895"/>
    <lineage>
        <taxon>Bacteria</taxon>
        <taxon>Bacillati</taxon>
        <taxon>Actinomycetota</taxon>
        <taxon>Actinomycetes</taxon>
        <taxon>Pseudonocardiales</taxon>
        <taxon>Pseudonocardiaceae</taxon>
        <taxon>Saccharopolyspora</taxon>
    </lineage>
</organism>
<accession>A0ABN3VAD3</accession>
<keyword evidence="1" id="KW-1133">Transmembrane helix</keyword>
<proteinExistence type="predicted"/>
<keyword evidence="1" id="KW-0472">Membrane</keyword>
<dbReference type="EMBL" id="BAAAUX010000009">
    <property type="protein sequence ID" value="GAA2783091.1"/>
    <property type="molecule type" value="Genomic_DNA"/>
</dbReference>
<keyword evidence="3" id="KW-1185">Reference proteome</keyword>
<evidence type="ECO:0000313" key="2">
    <source>
        <dbReference type="EMBL" id="GAA2783091.1"/>
    </source>
</evidence>
<sequence>MDLGKLVVVAAVVAVIAYGAVLIYRYARHRRLDWPRTPLLLLCAVCALGGALATWLLTLQ</sequence>